<dbReference type="PANTHER" id="PTHR11645:SF62">
    <property type="entry name" value="PYRROLINE-5-CARBOXYLATE REDUCTASE"/>
    <property type="match status" value="1"/>
</dbReference>
<evidence type="ECO:0000256" key="3">
    <source>
        <dbReference type="ARBA" id="ARBA00023002"/>
    </source>
</evidence>
<comment type="caution">
    <text evidence="7">The sequence shown here is derived from an EMBL/GenBank/DDBJ whole genome shotgun (WGS) entry which is preliminary data.</text>
</comment>
<gene>
    <name evidence="7" type="ORF">LCGC14_0438560</name>
</gene>
<dbReference type="InterPro" id="IPR036291">
    <property type="entry name" value="NAD(P)-bd_dom_sf"/>
</dbReference>
<dbReference type="SUPFAM" id="SSF51735">
    <property type="entry name" value="NAD(P)-binding Rossmann-fold domains"/>
    <property type="match status" value="1"/>
</dbReference>
<comment type="similarity">
    <text evidence="1">Belongs to the pyrroline-5-carboxylate reductase family.</text>
</comment>
<name>A0A0F9T491_9ZZZZ</name>
<dbReference type="GO" id="GO:0055129">
    <property type="term" value="P:L-proline biosynthetic process"/>
    <property type="evidence" value="ECO:0007669"/>
    <property type="project" value="TreeGrafter"/>
</dbReference>
<dbReference type="FunFam" id="1.10.3730.10:FF:000001">
    <property type="entry name" value="Pyrroline-5-carboxylate reductase"/>
    <property type="match status" value="1"/>
</dbReference>
<evidence type="ECO:0000313" key="7">
    <source>
        <dbReference type="EMBL" id="KKN69667.1"/>
    </source>
</evidence>
<dbReference type="InterPro" id="IPR000304">
    <property type="entry name" value="Pyrroline-COOH_reductase"/>
</dbReference>
<dbReference type="Gene3D" id="3.40.50.720">
    <property type="entry name" value="NAD(P)-binding Rossmann-like Domain"/>
    <property type="match status" value="1"/>
</dbReference>
<dbReference type="InterPro" id="IPR029036">
    <property type="entry name" value="P5CR_dimer"/>
</dbReference>
<dbReference type="PROSITE" id="PS00521">
    <property type="entry name" value="P5CR"/>
    <property type="match status" value="1"/>
</dbReference>
<dbReference type="EMBL" id="LAZR01000421">
    <property type="protein sequence ID" value="KKN69667.1"/>
    <property type="molecule type" value="Genomic_DNA"/>
</dbReference>
<dbReference type="SUPFAM" id="SSF48179">
    <property type="entry name" value="6-phosphogluconate dehydrogenase C-terminal domain-like"/>
    <property type="match status" value="1"/>
</dbReference>
<proteinExistence type="inferred from homology"/>
<dbReference type="Pfam" id="PF03807">
    <property type="entry name" value="F420_oxidored"/>
    <property type="match status" value="1"/>
</dbReference>
<feature type="domain" description="Pyrroline-5-carboxylate reductase dimerisation" evidence="6">
    <location>
        <begin position="163"/>
        <end position="267"/>
    </location>
</feature>
<dbReference type="NCBIfam" id="TIGR00112">
    <property type="entry name" value="proC"/>
    <property type="match status" value="1"/>
</dbReference>
<dbReference type="AlphaFoldDB" id="A0A0F9T491"/>
<evidence type="ECO:0000256" key="1">
    <source>
        <dbReference type="ARBA" id="ARBA00005525"/>
    </source>
</evidence>
<sequence length="271" mass="29125">MFHKELGIIGLGKIGSTLLRVLINSGTINREKVIVYDIDGEVLKKQTQENNVESAENNKILVQNSKYILIAVLPQVIDKVLEEICSKITEAQIIITIAAGISINHINKIINKKIGIVRIMTNTPALVRAAASAISSNEHIKPSELDFVKKLFKALGLVVELEEKHLDAVTGLSGSGPAYLFIIMDALPDGGVKMGLPRKVSLKLAAQMVLGSAKLVLETGKHPGELKDMVASPGGTTIIAIHELESAKLRATLISAVEAATLKSRSMNEKS</sequence>
<evidence type="ECO:0000259" key="6">
    <source>
        <dbReference type="Pfam" id="PF14748"/>
    </source>
</evidence>
<dbReference type="GO" id="GO:0004735">
    <property type="term" value="F:pyrroline-5-carboxylate reductase activity"/>
    <property type="evidence" value="ECO:0007669"/>
    <property type="project" value="InterPro"/>
</dbReference>
<evidence type="ECO:0000256" key="2">
    <source>
        <dbReference type="ARBA" id="ARBA00022857"/>
    </source>
</evidence>
<reference evidence="7" key="1">
    <citation type="journal article" date="2015" name="Nature">
        <title>Complex archaea that bridge the gap between prokaryotes and eukaryotes.</title>
        <authorList>
            <person name="Spang A."/>
            <person name="Saw J.H."/>
            <person name="Jorgensen S.L."/>
            <person name="Zaremba-Niedzwiedzka K."/>
            <person name="Martijn J."/>
            <person name="Lind A.E."/>
            <person name="van Eijk R."/>
            <person name="Schleper C."/>
            <person name="Guy L."/>
            <person name="Ettema T.J."/>
        </authorList>
    </citation>
    <scope>NUCLEOTIDE SEQUENCE</scope>
</reference>
<dbReference type="PANTHER" id="PTHR11645">
    <property type="entry name" value="PYRROLINE-5-CARBOXYLATE REDUCTASE"/>
    <property type="match status" value="1"/>
</dbReference>
<organism evidence="7">
    <name type="scientific">marine sediment metagenome</name>
    <dbReference type="NCBI Taxonomy" id="412755"/>
    <lineage>
        <taxon>unclassified sequences</taxon>
        <taxon>metagenomes</taxon>
        <taxon>ecological metagenomes</taxon>
    </lineage>
</organism>
<feature type="coiled-coil region" evidence="4">
    <location>
        <begin position="38"/>
        <end position="65"/>
    </location>
</feature>
<keyword evidence="2" id="KW-0521">NADP</keyword>
<evidence type="ECO:0000256" key="4">
    <source>
        <dbReference type="SAM" id="Coils"/>
    </source>
</evidence>
<keyword evidence="3" id="KW-0560">Oxidoreductase</keyword>
<dbReference type="InterPro" id="IPR053790">
    <property type="entry name" value="P5CR-like_CS"/>
</dbReference>
<evidence type="ECO:0008006" key="8">
    <source>
        <dbReference type="Google" id="ProtNLM"/>
    </source>
</evidence>
<dbReference type="Pfam" id="PF14748">
    <property type="entry name" value="P5CR_dimer"/>
    <property type="match status" value="1"/>
</dbReference>
<dbReference type="HAMAP" id="MF_01925">
    <property type="entry name" value="P5C_reductase"/>
    <property type="match status" value="1"/>
</dbReference>
<evidence type="ECO:0000259" key="5">
    <source>
        <dbReference type="Pfam" id="PF03807"/>
    </source>
</evidence>
<protein>
    <recommendedName>
        <fullName evidence="8">Pyrroline-5-carboxylate reductase</fullName>
    </recommendedName>
</protein>
<dbReference type="InterPro" id="IPR008927">
    <property type="entry name" value="6-PGluconate_DH-like_C_sf"/>
</dbReference>
<keyword evidence="4" id="KW-0175">Coiled coil</keyword>
<feature type="domain" description="Pyrroline-5-carboxylate reductase catalytic N-terminal" evidence="5">
    <location>
        <begin position="6"/>
        <end position="100"/>
    </location>
</feature>
<dbReference type="InterPro" id="IPR028939">
    <property type="entry name" value="P5C_Rdtase_cat_N"/>
</dbReference>
<dbReference type="Gene3D" id="1.10.3730.10">
    <property type="entry name" value="ProC C-terminal domain-like"/>
    <property type="match status" value="1"/>
</dbReference>
<accession>A0A0F9T491</accession>
<dbReference type="PIRSF" id="PIRSF000193">
    <property type="entry name" value="Pyrrol-5-carb_rd"/>
    <property type="match status" value="1"/>
</dbReference>